<dbReference type="SUPFAM" id="SSF56300">
    <property type="entry name" value="Metallo-dependent phosphatases"/>
    <property type="match status" value="1"/>
</dbReference>
<proteinExistence type="predicted"/>
<sequence>MQLSIRDNLNRMLDTPTAEEKKYQPSTVFDGSEGHIQTGTMKASDPVDYTDLLKQFGYDPDSVQIVGSVRTSRWQQREDGEWLVAYRFNIAPRSTISTLDLESIVKKARSHKPVGAKGHWLVFQAADLQLGKRSRDGSTEQIVENYLDSLQRSIEEYRGLKRYGIEGIQISMPGDCIEGNVSQNGKNLWLTQETVTEQTRILRRLMLATIDAMGPLADQLCLDVINGNHDEAQRQQNTYPGDGWATECAIAVHDALELNPAAYGHVSVRTPDKWSGSMTVPVGDTVVTIAHGHQWRTRTKGMQWWSGQTFTGQPAGAAHVLQHGHFHSFELETDGGRTRICSPALDCGSDWYREKTGSESPPGALVYLLSGGKISHLSVV</sequence>
<dbReference type="EMBL" id="PECM01000005">
    <property type="protein sequence ID" value="TEA07406.1"/>
    <property type="molecule type" value="Genomic_DNA"/>
</dbReference>
<dbReference type="OrthoDB" id="3953473at2"/>
<gene>
    <name evidence="3" type="ORF">CCUG60883_01439</name>
    <name evidence="2" type="ORF">CCUG60885_04291</name>
</gene>
<organism evidence="2 5">
    <name type="scientific">Mycobacteroides salmoniphilum</name>
    <dbReference type="NCBI Taxonomy" id="404941"/>
    <lineage>
        <taxon>Bacteria</taxon>
        <taxon>Bacillati</taxon>
        <taxon>Actinomycetota</taxon>
        <taxon>Actinomycetes</taxon>
        <taxon>Mycobacteriales</taxon>
        <taxon>Mycobacteriaceae</taxon>
        <taxon>Mycobacteroides</taxon>
    </lineage>
</organism>
<dbReference type="Proteomes" id="UP000294844">
    <property type="component" value="Unassembled WGS sequence"/>
</dbReference>
<evidence type="ECO:0000256" key="1">
    <source>
        <dbReference type="SAM" id="MobiDB-lite"/>
    </source>
</evidence>
<evidence type="ECO:0000313" key="4">
    <source>
        <dbReference type="Proteomes" id="UP000294844"/>
    </source>
</evidence>
<dbReference type="Proteomes" id="UP000295685">
    <property type="component" value="Unassembled WGS sequence"/>
</dbReference>
<evidence type="ECO:0008006" key="6">
    <source>
        <dbReference type="Google" id="ProtNLM"/>
    </source>
</evidence>
<evidence type="ECO:0000313" key="2">
    <source>
        <dbReference type="EMBL" id="TDZ92177.1"/>
    </source>
</evidence>
<name>A0A4V3HZ85_9MYCO</name>
<evidence type="ECO:0000313" key="5">
    <source>
        <dbReference type="Proteomes" id="UP000295685"/>
    </source>
</evidence>
<feature type="compositionally biased region" description="Polar residues" evidence="1">
    <location>
        <begin position="24"/>
        <end position="41"/>
    </location>
</feature>
<dbReference type="EMBL" id="PECK01000008">
    <property type="protein sequence ID" value="TDZ92177.1"/>
    <property type="molecule type" value="Genomic_DNA"/>
</dbReference>
<comment type="caution">
    <text evidence="2">The sequence shown here is derived from an EMBL/GenBank/DDBJ whole genome shotgun (WGS) entry which is preliminary data.</text>
</comment>
<evidence type="ECO:0000313" key="3">
    <source>
        <dbReference type="EMBL" id="TEA07406.1"/>
    </source>
</evidence>
<dbReference type="AlphaFoldDB" id="A0A4V3HZ85"/>
<dbReference type="InterPro" id="IPR029052">
    <property type="entry name" value="Metallo-depent_PP-like"/>
</dbReference>
<feature type="region of interest" description="Disordered" evidence="1">
    <location>
        <begin position="1"/>
        <end position="42"/>
    </location>
</feature>
<protein>
    <recommendedName>
        <fullName evidence="6">Exonuclease</fullName>
    </recommendedName>
</protein>
<keyword evidence="4" id="KW-1185">Reference proteome</keyword>
<accession>A0A4V3HZ85</accession>
<reference evidence="4 5" key="1">
    <citation type="journal article" date="2019" name="Sci. Rep.">
        <title>Extended insight into the Mycobacterium chelonae-abscessus complex through whole genome sequencing of Mycobacterium salmoniphilum outbreak and Mycobacterium salmoniphilum-like strains.</title>
        <authorList>
            <person name="Behra P.R.K."/>
            <person name="Das S."/>
            <person name="Pettersson B.M.F."/>
            <person name="Shirreff L."/>
            <person name="DuCote T."/>
            <person name="Jacobsson K.G."/>
            <person name="Ennis D.G."/>
            <person name="Kirsebom L.A."/>
        </authorList>
    </citation>
    <scope>NUCLEOTIDE SEQUENCE [LARGE SCALE GENOMIC DNA]</scope>
    <source>
        <strain evidence="3 4">CCUG 60883</strain>
        <strain evidence="2 5">CCUG 60885</strain>
    </source>
</reference>